<keyword evidence="3" id="KW-1185">Reference proteome</keyword>
<feature type="compositionally biased region" description="Basic and acidic residues" evidence="1">
    <location>
        <begin position="16"/>
        <end position="46"/>
    </location>
</feature>
<feature type="region of interest" description="Disordered" evidence="1">
    <location>
        <begin position="1"/>
        <end position="54"/>
    </location>
</feature>
<proteinExistence type="predicted"/>
<evidence type="ECO:0000313" key="2">
    <source>
        <dbReference type="EMBL" id="KAG2212674.1"/>
    </source>
</evidence>
<sequence>MSNPSDILNNQIANEQPKDKTNHAAEKPHKAEEHAHTGTHHGHDSHVAPVNVAETQAPLGNYSILSGIQPLK</sequence>
<dbReference type="Proteomes" id="UP000603453">
    <property type="component" value="Unassembled WGS sequence"/>
</dbReference>
<dbReference type="AlphaFoldDB" id="A0A8H7RKL5"/>
<protein>
    <submittedName>
        <fullName evidence="2">Uncharacterized protein</fullName>
    </submittedName>
</protein>
<reference evidence="2" key="1">
    <citation type="submission" date="2020-12" db="EMBL/GenBank/DDBJ databases">
        <title>Metabolic potential, ecology and presence of endohyphal bacteria is reflected in genomic diversity of Mucoromycotina.</title>
        <authorList>
            <person name="Muszewska A."/>
            <person name="Okrasinska A."/>
            <person name="Steczkiewicz K."/>
            <person name="Drgas O."/>
            <person name="Orlowska M."/>
            <person name="Perlinska-Lenart U."/>
            <person name="Aleksandrzak-Piekarczyk T."/>
            <person name="Szatraj K."/>
            <person name="Zielenkiewicz U."/>
            <person name="Pilsyk S."/>
            <person name="Malc E."/>
            <person name="Mieczkowski P."/>
            <person name="Kruszewska J.S."/>
            <person name="Biernat P."/>
            <person name="Pawlowska J."/>
        </authorList>
    </citation>
    <scope>NUCLEOTIDE SEQUENCE</scope>
    <source>
        <strain evidence="2">WA0000017839</strain>
    </source>
</reference>
<gene>
    <name evidence="2" type="ORF">INT47_000651</name>
</gene>
<accession>A0A8H7RKL5</accession>
<evidence type="ECO:0000313" key="3">
    <source>
        <dbReference type="Proteomes" id="UP000603453"/>
    </source>
</evidence>
<comment type="caution">
    <text evidence="2">The sequence shown here is derived from an EMBL/GenBank/DDBJ whole genome shotgun (WGS) entry which is preliminary data.</text>
</comment>
<evidence type="ECO:0000256" key="1">
    <source>
        <dbReference type="SAM" id="MobiDB-lite"/>
    </source>
</evidence>
<name>A0A8H7RKL5_9FUNG</name>
<dbReference type="EMBL" id="JAEPRD010000005">
    <property type="protein sequence ID" value="KAG2212674.1"/>
    <property type="molecule type" value="Genomic_DNA"/>
</dbReference>
<feature type="compositionally biased region" description="Polar residues" evidence="1">
    <location>
        <begin position="1"/>
        <end position="14"/>
    </location>
</feature>
<organism evidence="2 3">
    <name type="scientific">Mucor saturninus</name>
    <dbReference type="NCBI Taxonomy" id="64648"/>
    <lineage>
        <taxon>Eukaryota</taxon>
        <taxon>Fungi</taxon>
        <taxon>Fungi incertae sedis</taxon>
        <taxon>Mucoromycota</taxon>
        <taxon>Mucoromycotina</taxon>
        <taxon>Mucoromycetes</taxon>
        <taxon>Mucorales</taxon>
        <taxon>Mucorineae</taxon>
        <taxon>Mucoraceae</taxon>
        <taxon>Mucor</taxon>
    </lineage>
</organism>